<feature type="domain" description="Glycosyltransferase subfamily 4-like N-terminal" evidence="5">
    <location>
        <begin position="17"/>
        <end position="173"/>
    </location>
</feature>
<dbReference type="InterPro" id="IPR028098">
    <property type="entry name" value="Glyco_trans_4-like_N"/>
</dbReference>
<dbReference type="PATRIC" id="fig|1348662.3.peg.1805"/>
<organism evidence="6 7">
    <name type="scientific">Corynebacterium argentoratense DSM 44202</name>
    <dbReference type="NCBI Taxonomy" id="1348662"/>
    <lineage>
        <taxon>Bacteria</taxon>
        <taxon>Bacillati</taxon>
        <taxon>Actinomycetota</taxon>
        <taxon>Actinomycetes</taxon>
        <taxon>Mycobacteriales</taxon>
        <taxon>Corynebacteriaceae</taxon>
        <taxon>Corynebacterium</taxon>
    </lineage>
</organism>
<dbReference type="GeneID" id="78250558"/>
<dbReference type="PANTHER" id="PTHR12526">
    <property type="entry name" value="GLYCOSYLTRANSFERASE"/>
    <property type="match status" value="1"/>
</dbReference>
<evidence type="ECO:0000259" key="5">
    <source>
        <dbReference type="Pfam" id="PF13439"/>
    </source>
</evidence>
<evidence type="ECO:0000256" key="3">
    <source>
        <dbReference type="ARBA" id="ARBA00022679"/>
    </source>
</evidence>
<keyword evidence="3" id="KW-0808">Transferase</keyword>
<evidence type="ECO:0000313" key="6">
    <source>
        <dbReference type="EMBL" id="AGU15924.1"/>
    </source>
</evidence>
<dbReference type="OrthoDB" id="9806887at2"/>
<dbReference type="InterPro" id="IPR001296">
    <property type="entry name" value="Glyco_trans_1"/>
</dbReference>
<comment type="similarity">
    <text evidence="1">Belongs to the glycosyltransferase group 1 family. Glycosyltransferase 4 subfamily.</text>
</comment>
<gene>
    <name evidence="6" type="ORF">CARG_09140</name>
</gene>
<name>U3GX60_9CORY</name>
<sequence length="364" mass="40384">MKVLMLCWRDSTHPQGGGSERYLERVAEYLAAHGHQVTYRSAKHPGALRKQQRNGVTYIRAGGKFGVYFRAQLAIVLQRYRDVDVVIDTQNGVPFFARLFTTKPVILLTHHCHREQWPVAGPVLSRIGWWLESVVSPRVHRSTTIVTVSQPSADELAQLGVPSITIIRNGIDPVPAAPQGVEKSHPHRLVTLCRLVPHKDIEHALDVLAAIDSTHLDIIGSGWWEDELKAYAVDLGVDHRVTFHGHVSETRKHQLLDGADIHLLPSRKEGWGLAVIEAAQHGVPTVGYHSSRGLQDSIIDGTTGLLVDNKAQLITSTRCLLDDAALRHRLGDAARIRATTFSWEKTGEQWEKLLEKTVAPPTGS</sequence>
<keyword evidence="2" id="KW-0328">Glycosyltransferase</keyword>
<dbReference type="AlphaFoldDB" id="U3GX60"/>
<dbReference type="CDD" id="cd03801">
    <property type="entry name" value="GT4_PimA-like"/>
    <property type="match status" value="1"/>
</dbReference>
<dbReference type="Proteomes" id="UP000016943">
    <property type="component" value="Chromosome"/>
</dbReference>
<dbReference type="PANTHER" id="PTHR12526:SF640">
    <property type="entry name" value="COLANIC ACID BIOSYNTHESIS GLYCOSYLTRANSFERASE WCAL-RELATED"/>
    <property type="match status" value="1"/>
</dbReference>
<proteinExistence type="inferred from homology"/>
<evidence type="ECO:0008006" key="8">
    <source>
        <dbReference type="Google" id="ProtNLM"/>
    </source>
</evidence>
<dbReference type="RefSeq" id="WP_021012320.1">
    <property type="nucleotide sequence ID" value="NC_022198.1"/>
</dbReference>
<reference evidence="6 7" key="1">
    <citation type="journal article" date="2013" name="Genome Announc.">
        <title>Whole-Genome Sequence of the Clinical Strain Corynebacterium argentoratense DSM 44202, Isolated from a Human Throat Specimen.</title>
        <authorList>
            <person name="Bomholt C."/>
            <person name="Glaub A."/>
            <person name="Gravermann K."/>
            <person name="Albersmeier A."/>
            <person name="Brinkrolf K."/>
            <person name="Ruckert C."/>
            <person name="Tauch A."/>
        </authorList>
    </citation>
    <scope>NUCLEOTIDE SEQUENCE [LARGE SCALE GENOMIC DNA]</scope>
    <source>
        <strain evidence="6">DSM 44202</strain>
    </source>
</reference>
<protein>
    <recommendedName>
        <fullName evidence="8">Glycosyl transferase</fullName>
    </recommendedName>
</protein>
<dbReference type="HOGENOM" id="CLU_009583_29_0_11"/>
<dbReference type="Gene3D" id="3.40.50.2000">
    <property type="entry name" value="Glycogen Phosphorylase B"/>
    <property type="match status" value="2"/>
</dbReference>
<evidence type="ECO:0000256" key="1">
    <source>
        <dbReference type="ARBA" id="ARBA00009481"/>
    </source>
</evidence>
<evidence type="ECO:0000259" key="4">
    <source>
        <dbReference type="Pfam" id="PF00534"/>
    </source>
</evidence>
<dbReference type="GO" id="GO:0016757">
    <property type="term" value="F:glycosyltransferase activity"/>
    <property type="evidence" value="ECO:0007669"/>
    <property type="project" value="UniProtKB-KW"/>
</dbReference>
<dbReference type="SUPFAM" id="SSF53756">
    <property type="entry name" value="UDP-Glycosyltransferase/glycogen phosphorylase"/>
    <property type="match status" value="1"/>
</dbReference>
<dbReference type="Pfam" id="PF00534">
    <property type="entry name" value="Glycos_transf_1"/>
    <property type="match status" value="1"/>
</dbReference>
<evidence type="ECO:0000256" key="2">
    <source>
        <dbReference type="ARBA" id="ARBA00022676"/>
    </source>
</evidence>
<keyword evidence="7" id="KW-1185">Reference proteome</keyword>
<dbReference type="KEGG" id="caz:CARG_09140"/>
<dbReference type="EMBL" id="CP006365">
    <property type="protein sequence ID" value="AGU15924.1"/>
    <property type="molecule type" value="Genomic_DNA"/>
</dbReference>
<evidence type="ECO:0000313" key="7">
    <source>
        <dbReference type="Proteomes" id="UP000016943"/>
    </source>
</evidence>
<dbReference type="Pfam" id="PF13439">
    <property type="entry name" value="Glyco_transf_4"/>
    <property type="match status" value="1"/>
</dbReference>
<dbReference type="STRING" id="1348662.CARG_09140"/>
<accession>U3GX60</accession>
<dbReference type="eggNOG" id="COG0438">
    <property type="taxonomic scope" value="Bacteria"/>
</dbReference>
<feature type="domain" description="Glycosyl transferase family 1" evidence="4">
    <location>
        <begin position="185"/>
        <end position="335"/>
    </location>
</feature>